<keyword evidence="8" id="KW-0804">Transcription</keyword>
<dbReference type="GO" id="GO:0003908">
    <property type="term" value="F:methylated-DNA-[protein]-cysteine S-methyltransferase activity"/>
    <property type="evidence" value="ECO:0007669"/>
    <property type="project" value="UniProtKB-EC"/>
</dbReference>
<evidence type="ECO:0000256" key="3">
    <source>
        <dbReference type="ARBA" id="ARBA00011918"/>
    </source>
</evidence>
<comment type="similarity">
    <text evidence="2">Belongs to the MGMT family.</text>
</comment>
<evidence type="ECO:0000256" key="5">
    <source>
        <dbReference type="ARBA" id="ARBA00022679"/>
    </source>
</evidence>
<evidence type="ECO:0000256" key="8">
    <source>
        <dbReference type="ARBA" id="ARBA00023163"/>
    </source>
</evidence>
<dbReference type="InterPro" id="IPR036217">
    <property type="entry name" value="MethylDNA_cys_MeTrfase_DNAb"/>
</dbReference>
<dbReference type="PANTHER" id="PTHR10815">
    <property type="entry name" value="METHYLATED-DNA--PROTEIN-CYSTEINE METHYLTRANSFERASE"/>
    <property type="match status" value="1"/>
</dbReference>
<dbReference type="SUPFAM" id="SSF46689">
    <property type="entry name" value="Homeodomain-like"/>
    <property type="match status" value="1"/>
</dbReference>
<sequence length="297" mass="32691">MKSMLPDLRLAKPSKQGAALRDYDSVRRAIGFISEQWRTQPTIEAMADAAHLTPDELHHLFRRWAGLTPKDFMQALTLDHAKRLLRDSASVLDAAYDSGLSGPGRLHDLFVTHEAMSPGEWKKGGEGMTLRYGFHPSPFGMAIVIASERGLAGLAFADEGEEMPALADMQRRWPLATYIESFAETAPFAKRIFDSSQWRADQPLRVVLIGTDFEVRVWETLLKIPMGRATTYGDVACKISSPKASRAVGAAVGRNPVSFVVPCHRVIGKSGALTGYHWGITRKRAMLGWESGQAAGQ</sequence>
<dbReference type="SUPFAM" id="SSF53155">
    <property type="entry name" value="Methylated DNA-protein cysteine methyltransferase domain"/>
    <property type="match status" value="1"/>
</dbReference>
<keyword evidence="5 12" id="KW-0808">Transferase</keyword>
<dbReference type="AlphaFoldDB" id="A0A4U6BTI5"/>
<name>A0A4U6BTI5_9BRAD</name>
<evidence type="ECO:0000256" key="1">
    <source>
        <dbReference type="ARBA" id="ARBA00001286"/>
    </source>
</evidence>
<dbReference type="GO" id="GO:0006281">
    <property type="term" value="P:DNA repair"/>
    <property type="evidence" value="ECO:0007669"/>
    <property type="project" value="UniProtKB-KW"/>
</dbReference>
<dbReference type="Proteomes" id="UP000034832">
    <property type="component" value="Unassembled WGS sequence"/>
</dbReference>
<evidence type="ECO:0000313" key="13">
    <source>
        <dbReference type="Proteomes" id="UP000034832"/>
    </source>
</evidence>
<evidence type="ECO:0000256" key="9">
    <source>
        <dbReference type="ARBA" id="ARBA00023204"/>
    </source>
</evidence>
<protein>
    <recommendedName>
        <fullName evidence="3">methylated-DNA--[protein]-cysteine S-methyltransferase</fullName>
        <ecNumber evidence="3">2.1.1.63</ecNumber>
    </recommendedName>
</protein>
<dbReference type="GO" id="GO:0003700">
    <property type="term" value="F:DNA-binding transcription factor activity"/>
    <property type="evidence" value="ECO:0007669"/>
    <property type="project" value="InterPro"/>
</dbReference>
<dbReference type="Pfam" id="PF01035">
    <property type="entry name" value="DNA_binding_1"/>
    <property type="match status" value="1"/>
</dbReference>
<evidence type="ECO:0000256" key="2">
    <source>
        <dbReference type="ARBA" id="ARBA00008711"/>
    </source>
</evidence>
<dbReference type="OrthoDB" id="9802228at2"/>
<dbReference type="PANTHER" id="PTHR10815:SF13">
    <property type="entry name" value="METHYLATED-DNA--PROTEIN-CYSTEINE METHYLTRANSFERASE"/>
    <property type="match status" value="1"/>
</dbReference>
<keyword evidence="6" id="KW-0227">DNA damage</keyword>
<evidence type="ECO:0000256" key="6">
    <source>
        <dbReference type="ARBA" id="ARBA00022763"/>
    </source>
</evidence>
<dbReference type="NCBIfam" id="TIGR00589">
    <property type="entry name" value="ogt"/>
    <property type="match status" value="1"/>
</dbReference>
<dbReference type="SUPFAM" id="SSF46767">
    <property type="entry name" value="Methylated DNA-protein cysteine methyltransferase, C-terminal domain"/>
    <property type="match status" value="1"/>
</dbReference>
<dbReference type="Gene3D" id="1.10.10.60">
    <property type="entry name" value="Homeodomain-like"/>
    <property type="match status" value="1"/>
</dbReference>
<dbReference type="FunFam" id="1.10.10.10:FF:000214">
    <property type="entry name" value="Methylated-DNA--protein-cysteine methyltransferase"/>
    <property type="match status" value="1"/>
</dbReference>
<evidence type="ECO:0000256" key="10">
    <source>
        <dbReference type="ARBA" id="ARBA00049348"/>
    </source>
</evidence>
<keyword evidence="9" id="KW-0234">DNA repair</keyword>
<evidence type="ECO:0000256" key="4">
    <source>
        <dbReference type="ARBA" id="ARBA00022603"/>
    </source>
</evidence>
<dbReference type="InterPro" id="IPR014048">
    <property type="entry name" value="MethylDNA_cys_MeTrfase_DNA-bd"/>
</dbReference>
<dbReference type="InterPro" id="IPR036631">
    <property type="entry name" value="MGMT_N_sf"/>
</dbReference>
<evidence type="ECO:0000256" key="7">
    <source>
        <dbReference type="ARBA" id="ARBA00023015"/>
    </source>
</evidence>
<dbReference type="GO" id="GO:0032259">
    <property type="term" value="P:methylation"/>
    <property type="evidence" value="ECO:0007669"/>
    <property type="project" value="UniProtKB-KW"/>
</dbReference>
<keyword evidence="4 12" id="KW-0489">Methyltransferase</keyword>
<comment type="catalytic activity">
    <reaction evidence="1">
        <text>a 4-O-methyl-thymidine in DNA + L-cysteinyl-[protein] = a thymidine in DNA + S-methyl-L-cysteinyl-[protein]</text>
        <dbReference type="Rhea" id="RHEA:53428"/>
        <dbReference type="Rhea" id="RHEA-COMP:10131"/>
        <dbReference type="Rhea" id="RHEA-COMP:10132"/>
        <dbReference type="Rhea" id="RHEA-COMP:13555"/>
        <dbReference type="Rhea" id="RHEA-COMP:13556"/>
        <dbReference type="ChEBI" id="CHEBI:29950"/>
        <dbReference type="ChEBI" id="CHEBI:82612"/>
        <dbReference type="ChEBI" id="CHEBI:137386"/>
        <dbReference type="ChEBI" id="CHEBI:137387"/>
        <dbReference type="EC" id="2.1.1.63"/>
    </reaction>
</comment>
<evidence type="ECO:0000313" key="12">
    <source>
        <dbReference type="EMBL" id="TKT73922.1"/>
    </source>
</evidence>
<dbReference type="STRING" id="211460.YH63_11235"/>
<dbReference type="InterPro" id="IPR036388">
    <property type="entry name" value="WH-like_DNA-bd_sf"/>
</dbReference>
<dbReference type="SMART" id="SM00342">
    <property type="entry name" value="HTH_ARAC"/>
    <property type="match status" value="1"/>
</dbReference>
<accession>A0A4U6BTI5</accession>
<dbReference type="EC" id="2.1.1.63" evidence="3"/>
<dbReference type="PROSITE" id="PS00374">
    <property type="entry name" value="MGMT"/>
    <property type="match status" value="1"/>
</dbReference>
<dbReference type="InterPro" id="IPR018060">
    <property type="entry name" value="HTH_AraC"/>
</dbReference>
<keyword evidence="7" id="KW-0805">Transcription regulation</keyword>
<dbReference type="Gene3D" id="1.10.10.10">
    <property type="entry name" value="Winged helix-like DNA-binding domain superfamily/Winged helix DNA-binding domain"/>
    <property type="match status" value="1"/>
</dbReference>
<keyword evidence="13" id="KW-1185">Reference proteome</keyword>
<dbReference type="EMBL" id="LBIA02000001">
    <property type="protein sequence ID" value="TKT73922.1"/>
    <property type="molecule type" value="Genomic_DNA"/>
</dbReference>
<feature type="domain" description="HTH araC/xylS-type" evidence="11">
    <location>
        <begin position="27"/>
        <end position="124"/>
    </location>
</feature>
<reference evidence="12" key="1">
    <citation type="submission" date="2019-04" db="EMBL/GenBank/DDBJ databases">
        <title>Whole genome sequencing of cave bacteria.</title>
        <authorList>
            <person name="Gan H.M."/>
            <person name="Barton H."/>
            <person name="Savka M.A."/>
        </authorList>
    </citation>
    <scope>NUCLEOTIDE SEQUENCE [LARGE SCALE GENOMIC DNA]</scope>
    <source>
        <strain evidence="12">LC387</strain>
    </source>
</reference>
<evidence type="ECO:0000259" key="11">
    <source>
        <dbReference type="PROSITE" id="PS01124"/>
    </source>
</evidence>
<organism evidence="12 13">
    <name type="scientific">Afipia massiliensis</name>
    <dbReference type="NCBI Taxonomy" id="211460"/>
    <lineage>
        <taxon>Bacteria</taxon>
        <taxon>Pseudomonadati</taxon>
        <taxon>Pseudomonadota</taxon>
        <taxon>Alphaproteobacteria</taxon>
        <taxon>Hyphomicrobiales</taxon>
        <taxon>Nitrobacteraceae</taxon>
        <taxon>Afipia</taxon>
    </lineage>
</organism>
<comment type="caution">
    <text evidence="12">The sequence shown here is derived from an EMBL/GenBank/DDBJ whole genome shotgun (WGS) entry which is preliminary data.</text>
</comment>
<proteinExistence type="inferred from homology"/>
<dbReference type="CDD" id="cd06445">
    <property type="entry name" value="ATase"/>
    <property type="match status" value="1"/>
</dbReference>
<dbReference type="Pfam" id="PF12833">
    <property type="entry name" value="HTH_18"/>
    <property type="match status" value="1"/>
</dbReference>
<dbReference type="Gene3D" id="3.30.160.70">
    <property type="entry name" value="Methylated DNA-protein cysteine methyltransferase domain"/>
    <property type="match status" value="1"/>
</dbReference>
<dbReference type="InterPro" id="IPR009057">
    <property type="entry name" value="Homeodomain-like_sf"/>
</dbReference>
<dbReference type="GO" id="GO:0043565">
    <property type="term" value="F:sequence-specific DNA binding"/>
    <property type="evidence" value="ECO:0007669"/>
    <property type="project" value="InterPro"/>
</dbReference>
<dbReference type="PROSITE" id="PS01124">
    <property type="entry name" value="HTH_ARAC_FAMILY_2"/>
    <property type="match status" value="1"/>
</dbReference>
<comment type="catalytic activity">
    <reaction evidence="10">
        <text>a 6-O-methyl-2'-deoxyguanosine in DNA + L-cysteinyl-[protein] = S-methyl-L-cysteinyl-[protein] + a 2'-deoxyguanosine in DNA</text>
        <dbReference type="Rhea" id="RHEA:24000"/>
        <dbReference type="Rhea" id="RHEA-COMP:10131"/>
        <dbReference type="Rhea" id="RHEA-COMP:10132"/>
        <dbReference type="Rhea" id="RHEA-COMP:11367"/>
        <dbReference type="Rhea" id="RHEA-COMP:11368"/>
        <dbReference type="ChEBI" id="CHEBI:29950"/>
        <dbReference type="ChEBI" id="CHEBI:82612"/>
        <dbReference type="ChEBI" id="CHEBI:85445"/>
        <dbReference type="ChEBI" id="CHEBI:85448"/>
        <dbReference type="EC" id="2.1.1.63"/>
    </reaction>
</comment>
<gene>
    <name evidence="12" type="ORF">YH63_007715</name>
</gene>
<dbReference type="InterPro" id="IPR001497">
    <property type="entry name" value="MethylDNA_cys_MeTrfase_AS"/>
</dbReference>